<reference evidence="2 3" key="1">
    <citation type="submission" date="2017-01" db="EMBL/GenBank/DDBJ databases">
        <title>Genome Sequencing of a Marine Spirillum, Oceanospirillum multiglobuliferum ATCC 33336, from Japan.</title>
        <authorList>
            <person name="Carney J.G."/>
            <person name="Trachtenberg A.M."/>
            <person name="Rheaume B.A."/>
            <person name="Linnane J.D."/>
            <person name="Pitts N.L."/>
            <person name="Mykles D.L."/>
            <person name="Maclea K.S."/>
        </authorList>
    </citation>
    <scope>NUCLEOTIDE SEQUENCE [LARGE SCALE GENOMIC DNA]</scope>
    <source>
        <strain evidence="2 3">ATCC 33336</strain>
    </source>
</reference>
<keyword evidence="3" id="KW-1185">Reference proteome</keyword>
<dbReference type="InterPro" id="IPR039315">
    <property type="entry name" value="CheW"/>
</dbReference>
<dbReference type="SUPFAM" id="SSF50341">
    <property type="entry name" value="CheW-like"/>
    <property type="match status" value="1"/>
</dbReference>
<sequence length="146" mass="16071">MQHHSWCDQWVSFCLAGEKYAHPVSSIKEVLHFQEPSSVPGATFEVQGILNVRGEVLTVISARRLMNLPEYDLIEASKIISIETCNGVCGIVVDSVEAIVNFEPSNIELPPNYDVDNIIQGTINHGGQLLIVANFLPHCEQVAGQM</sequence>
<dbReference type="InterPro" id="IPR002545">
    <property type="entry name" value="CheW-lke_dom"/>
</dbReference>
<dbReference type="Gene3D" id="2.30.30.40">
    <property type="entry name" value="SH3 Domains"/>
    <property type="match status" value="1"/>
</dbReference>
<dbReference type="STRING" id="64969.SAMN02745127_00717"/>
<dbReference type="GO" id="GO:0005829">
    <property type="term" value="C:cytosol"/>
    <property type="evidence" value="ECO:0007669"/>
    <property type="project" value="TreeGrafter"/>
</dbReference>
<proteinExistence type="predicted"/>
<protein>
    <recommendedName>
        <fullName evidence="1">CheW-like domain-containing protein</fullName>
    </recommendedName>
</protein>
<dbReference type="GO" id="GO:0006935">
    <property type="term" value="P:chemotaxis"/>
    <property type="evidence" value="ECO:0007669"/>
    <property type="project" value="InterPro"/>
</dbReference>
<evidence type="ECO:0000313" key="3">
    <source>
        <dbReference type="Proteomes" id="UP000191418"/>
    </source>
</evidence>
<dbReference type="GO" id="GO:0007165">
    <property type="term" value="P:signal transduction"/>
    <property type="evidence" value="ECO:0007669"/>
    <property type="project" value="InterPro"/>
</dbReference>
<evidence type="ECO:0000313" key="2">
    <source>
        <dbReference type="EMBL" id="OPX56195.1"/>
    </source>
</evidence>
<dbReference type="InterPro" id="IPR036061">
    <property type="entry name" value="CheW-like_dom_sf"/>
</dbReference>
<dbReference type="EMBL" id="MTSM01000004">
    <property type="protein sequence ID" value="OPX56195.1"/>
    <property type="molecule type" value="Genomic_DNA"/>
</dbReference>
<dbReference type="SMART" id="SM00260">
    <property type="entry name" value="CheW"/>
    <property type="match status" value="1"/>
</dbReference>
<dbReference type="OrthoDB" id="5608922at2"/>
<name>A0A1V4T6G8_9GAMM</name>
<dbReference type="PROSITE" id="PS50851">
    <property type="entry name" value="CHEW"/>
    <property type="match status" value="1"/>
</dbReference>
<accession>A0A1V4T6G8</accession>
<dbReference type="AlphaFoldDB" id="A0A1V4T6G8"/>
<dbReference type="Proteomes" id="UP000191418">
    <property type="component" value="Unassembled WGS sequence"/>
</dbReference>
<gene>
    <name evidence="2" type="ORF">BTE48_04240</name>
</gene>
<dbReference type="PANTHER" id="PTHR22617:SF23">
    <property type="entry name" value="CHEMOTAXIS PROTEIN CHEW"/>
    <property type="match status" value="1"/>
</dbReference>
<feature type="domain" description="CheW-like" evidence="1">
    <location>
        <begin position="7"/>
        <end position="144"/>
    </location>
</feature>
<dbReference type="Pfam" id="PF01584">
    <property type="entry name" value="CheW"/>
    <property type="match status" value="1"/>
</dbReference>
<dbReference type="RefSeq" id="WP_078744319.1">
    <property type="nucleotide sequence ID" value="NZ_MTSM01000004.1"/>
</dbReference>
<organism evidence="2 3">
    <name type="scientific">Oceanospirillum multiglobuliferum</name>
    <dbReference type="NCBI Taxonomy" id="64969"/>
    <lineage>
        <taxon>Bacteria</taxon>
        <taxon>Pseudomonadati</taxon>
        <taxon>Pseudomonadota</taxon>
        <taxon>Gammaproteobacteria</taxon>
        <taxon>Oceanospirillales</taxon>
        <taxon>Oceanospirillaceae</taxon>
        <taxon>Oceanospirillum</taxon>
    </lineage>
</organism>
<dbReference type="PANTHER" id="PTHR22617">
    <property type="entry name" value="CHEMOTAXIS SENSOR HISTIDINE KINASE-RELATED"/>
    <property type="match status" value="1"/>
</dbReference>
<evidence type="ECO:0000259" key="1">
    <source>
        <dbReference type="PROSITE" id="PS50851"/>
    </source>
</evidence>
<comment type="caution">
    <text evidence="2">The sequence shown here is derived from an EMBL/GenBank/DDBJ whole genome shotgun (WGS) entry which is preliminary data.</text>
</comment>
<dbReference type="Gene3D" id="2.40.50.180">
    <property type="entry name" value="CheA-289, Domain 4"/>
    <property type="match status" value="1"/>
</dbReference>